<organism evidence="2 3">
    <name type="scientific">Ensete ventricosum</name>
    <name type="common">Abyssinian banana</name>
    <name type="synonym">Musa ensete</name>
    <dbReference type="NCBI Taxonomy" id="4639"/>
    <lineage>
        <taxon>Eukaryota</taxon>
        <taxon>Viridiplantae</taxon>
        <taxon>Streptophyta</taxon>
        <taxon>Embryophyta</taxon>
        <taxon>Tracheophyta</taxon>
        <taxon>Spermatophyta</taxon>
        <taxon>Magnoliopsida</taxon>
        <taxon>Liliopsida</taxon>
        <taxon>Zingiberales</taxon>
        <taxon>Musaceae</taxon>
        <taxon>Ensete</taxon>
    </lineage>
</organism>
<name>A0A426XI62_ENSVE</name>
<keyword evidence="1" id="KW-0732">Signal</keyword>
<evidence type="ECO:0008006" key="4">
    <source>
        <dbReference type="Google" id="ProtNLM"/>
    </source>
</evidence>
<dbReference type="AlphaFoldDB" id="A0A426XI62"/>
<feature type="chain" id="PRO_5019509876" description="Secreted protein" evidence="1">
    <location>
        <begin position="24"/>
        <end position="70"/>
    </location>
</feature>
<feature type="signal peptide" evidence="1">
    <location>
        <begin position="1"/>
        <end position="23"/>
    </location>
</feature>
<evidence type="ECO:0000256" key="1">
    <source>
        <dbReference type="SAM" id="SignalP"/>
    </source>
</evidence>
<proteinExistence type="predicted"/>
<dbReference type="EMBL" id="AMZH03020420">
    <property type="protein sequence ID" value="RRT39178.1"/>
    <property type="molecule type" value="Genomic_DNA"/>
</dbReference>
<evidence type="ECO:0000313" key="3">
    <source>
        <dbReference type="Proteomes" id="UP000287651"/>
    </source>
</evidence>
<dbReference type="Proteomes" id="UP000287651">
    <property type="component" value="Unassembled WGS sequence"/>
</dbReference>
<comment type="caution">
    <text evidence="2">The sequence shown here is derived from an EMBL/GenBank/DDBJ whole genome shotgun (WGS) entry which is preliminary data.</text>
</comment>
<reference evidence="2 3" key="1">
    <citation type="journal article" date="2014" name="Agronomy (Basel)">
        <title>A Draft Genome Sequence for Ensete ventricosum, the Drought-Tolerant Tree Against Hunger.</title>
        <authorList>
            <person name="Harrison J."/>
            <person name="Moore K.A."/>
            <person name="Paszkiewicz K."/>
            <person name="Jones T."/>
            <person name="Grant M."/>
            <person name="Ambacheew D."/>
            <person name="Muzemil S."/>
            <person name="Studholme D.J."/>
        </authorList>
    </citation>
    <scope>NUCLEOTIDE SEQUENCE [LARGE SCALE GENOMIC DNA]</scope>
</reference>
<protein>
    <recommendedName>
        <fullName evidence="4">Secreted protein</fullName>
    </recommendedName>
</protein>
<gene>
    <name evidence="2" type="ORF">B296_00027171</name>
</gene>
<evidence type="ECO:0000313" key="2">
    <source>
        <dbReference type="EMBL" id="RRT39178.1"/>
    </source>
</evidence>
<sequence>MVLFVSSLHGAAFLPRLLTTCGARAEIELTCGAKATSHRRARRTAVDLSVVSASSSSGTAALRSSSPCSL</sequence>
<accession>A0A426XI62</accession>